<dbReference type="InterPro" id="IPR007197">
    <property type="entry name" value="rSAM"/>
</dbReference>
<evidence type="ECO:0000256" key="2">
    <source>
        <dbReference type="ARBA" id="ARBA00022603"/>
    </source>
</evidence>
<dbReference type="GO" id="GO:0031419">
    <property type="term" value="F:cobalamin binding"/>
    <property type="evidence" value="ECO:0007669"/>
    <property type="project" value="InterPro"/>
</dbReference>
<protein>
    <submittedName>
        <fullName evidence="11">B12-binding domain-containing radical SAM protein</fullName>
    </submittedName>
    <submittedName>
        <fullName evidence="10">Radical SAM domain protein</fullName>
    </submittedName>
</protein>
<feature type="domain" description="Radical SAM core" evidence="9">
    <location>
        <begin position="187"/>
        <end position="427"/>
    </location>
</feature>
<keyword evidence="3" id="KW-0808">Transferase</keyword>
<evidence type="ECO:0000313" key="13">
    <source>
        <dbReference type="Proteomes" id="UP000220611"/>
    </source>
</evidence>
<reference evidence="10 12" key="1">
    <citation type="submission" date="2007-08" db="EMBL/GenBank/DDBJ databases">
        <title>Draft genome sequence of Clostridium leptum (DSM 753).</title>
        <authorList>
            <person name="Sudarsanam P."/>
            <person name="Ley R."/>
            <person name="Guruge J."/>
            <person name="Turnbaugh P.J."/>
            <person name="Mahowald M."/>
            <person name="Liep D."/>
            <person name="Gordon J."/>
        </authorList>
    </citation>
    <scope>NUCLEOTIDE SEQUENCE [LARGE SCALE GENOMIC DNA]</scope>
    <source>
        <strain evidence="10 12">DSM 753</strain>
    </source>
</reference>
<sequence>MGEESMKINKIRFLEPGNLPYRRSIKNLYVYDQYIRTPSHGLMTLATVAKEAVPDTLMYSESISKIRWDDVLDADIVLIGIFTFQAKRGYELARFVRKNSKALVVLGGLHASMNYQEAAQYCDYVLLGEGEESILKLIDCLRRDQEIDFPGVAYRNNDEIVCTGQCVPPHNIDIIPDRDLLYHYRKMAGHNTVWPQVHASRGCPHNCDYCAVVRHFGRKVRTRSPENVVEDIRQAIAFHDQGHRRAAKILWLTDDNFFADRDWAVSVLNAIIRSGIRYQFTVQARYEVGFDDEMLELLKEAGFCEIAMGIEFLEDETFESLHKKSTYAEIVRSVENIQRHGLRVRGLFIVGADNHVKGVGERLADFVISHDICGVLIQSMYFVPGTPVYKTHKNKLIHTDWSKYNGNVVHYPEKIAPDDLQREIIIASKRIYSVKRLIQAVTHRRGLERLLFIGEFFWQRSVRSALKRELPRLKQAAEKSGLYSAGTEAAR</sequence>
<evidence type="ECO:0000259" key="8">
    <source>
        <dbReference type="PROSITE" id="PS51332"/>
    </source>
</evidence>
<dbReference type="Proteomes" id="UP000220611">
    <property type="component" value="Unassembled WGS sequence"/>
</dbReference>
<dbReference type="InterPro" id="IPR051198">
    <property type="entry name" value="BchE-like"/>
</dbReference>
<dbReference type="CDD" id="cd01335">
    <property type="entry name" value="Radical_SAM"/>
    <property type="match status" value="1"/>
</dbReference>
<evidence type="ECO:0000256" key="6">
    <source>
        <dbReference type="ARBA" id="ARBA00023004"/>
    </source>
</evidence>
<dbReference type="InterPro" id="IPR013785">
    <property type="entry name" value="Aldolase_TIM"/>
</dbReference>
<feature type="domain" description="B12-binding" evidence="8">
    <location>
        <begin position="73"/>
        <end position="148"/>
    </location>
</feature>
<comment type="cofactor">
    <cofactor evidence="1">
        <name>[4Fe-4S] cluster</name>
        <dbReference type="ChEBI" id="CHEBI:49883"/>
    </cofactor>
</comment>
<dbReference type="AlphaFoldDB" id="A7VVQ8"/>
<keyword evidence="2" id="KW-0489">Methyltransferase</keyword>
<dbReference type="Proteomes" id="UP000003490">
    <property type="component" value="Unassembled WGS sequence"/>
</dbReference>
<evidence type="ECO:0000256" key="1">
    <source>
        <dbReference type="ARBA" id="ARBA00001966"/>
    </source>
</evidence>
<reference evidence="10 12" key="2">
    <citation type="submission" date="2007-08" db="EMBL/GenBank/DDBJ databases">
        <authorList>
            <person name="Fulton L."/>
            <person name="Clifton S."/>
            <person name="Fulton B."/>
            <person name="Xu J."/>
            <person name="Minx P."/>
            <person name="Pepin K.H."/>
            <person name="Johnson M."/>
            <person name="Thiruvilangam P."/>
            <person name="Bhonagiri V."/>
            <person name="Nash W.E."/>
            <person name="Wang C."/>
            <person name="Mardis E.R."/>
            <person name="Wilson R.K."/>
        </authorList>
    </citation>
    <scope>NUCLEOTIDE SEQUENCE [LARGE SCALE GENOMIC DNA]</scope>
    <source>
        <strain evidence="10 12">DSM 753</strain>
    </source>
</reference>
<dbReference type="InterPro" id="IPR006638">
    <property type="entry name" value="Elp3/MiaA/NifB-like_rSAM"/>
</dbReference>
<accession>A7VVQ8</accession>
<dbReference type="SUPFAM" id="SSF102114">
    <property type="entry name" value="Radical SAM enzymes"/>
    <property type="match status" value="1"/>
</dbReference>
<dbReference type="PANTHER" id="PTHR43409">
    <property type="entry name" value="ANAEROBIC MAGNESIUM-PROTOPORPHYRIN IX MONOMETHYL ESTER CYCLASE-RELATED"/>
    <property type="match status" value="1"/>
</dbReference>
<keyword evidence="5" id="KW-0479">Metal-binding</keyword>
<dbReference type="Gene3D" id="3.40.50.280">
    <property type="entry name" value="Cobalamin-binding domain"/>
    <property type="match status" value="1"/>
</dbReference>
<dbReference type="GO" id="GO:0046872">
    <property type="term" value="F:metal ion binding"/>
    <property type="evidence" value="ECO:0007669"/>
    <property type="project" value="UniProtKB-KW"/>
</dbReference>
<comment type="caution">
    <text evidence="10">The sequence shown here is derived from an EMBL/GenBank/DDBJ whole genome shotgun (WGS) entry which is preliminary data.</text>
</comment>
<evidence type="ECO:0000313" key="12">
    <source>
        <dbReference type="Proteomes" id="UP000003490"/>
    </source>
</evidence>
<keyword evidence="7" id="KW-0411">Iron-sulfur</keyword>
<gene>
    <name evidence="11" type="ORF">CH238_11470</name>
    <name evidence="10" type="ORF">CLOLEP_02670</name>
</gene>
<dbReference type="CDD" id="cd02068">
    <property type="entry name" value="radical_SAM_B12_BD"/>
    <property type="match status" value="1"/>
</dbReference>
<evidence type="ECO:0000256" key="5">
    <source>
        <dbReference type="ARBA" id="ARBA00022723"/>
    </source>
</evidence>
<dbReference type="GO" id="GO:0003824">
    <property type="term" value="F:catalytic activity"/>
    <property type="evidence" value="ECO:0007669"/>
    <property type="project" value="InterPro"/>
</dbReference>
<evidence type="ECO:0000256" key="3">
    <source>
        <dbReference type="ARBA" id="ARBA00022679"/>
    </source>
</evidence>
<dbReference type="SFLD" id="SFLDG01082">
    <property type="entry name" value="B12-binding_domain_containing"/>
    <property type="match status" value="1"/>
</dbReference>
<dbReference type="SMART" id="SM00729">
    <property type="entry name" value="Elp3"/>
    <property type="match status" value="1"/>
</dbReference>
<keyword evidence="4" id="KW-0949">S-adenosyl-L-methionine</keyword>
<dbReference type="EMBL" id="NOXF01000009">
    <property type="protein sequence ID" value="PEQ23993.1"/>
    <property type="molecule type" value="Genomic_DNA"/>
</dbReference>
<name>A7VVQ8_9FIRM</name>
<dbReference type="eggNOG" id="COG1032">
    <property type="taxonomic scope" value="Bacteria"/>
</dbReference>
<evidence type="ECO:0000259" key="9">
    <source>
        <dbReference type="PROSITE" id="PS51918"/>
    </source>
</evidence>
<evidence type="ECO:0000313" key="11">
    <source>
        <dbReference type="EMBL" id="PEQ23993.1"/>
    </source>
</evidence>
<evidence type="ECO:0000313" key="10">
    <source>
        <dbReference type="EMBL" id="EDO61058.1"/>
    </source>
</evidence>
<keyword evidence="13" id="KW-1185">Reference proteome</keyword>
<dbReference type="InterPro" id="IPR034466">
    <property type="entry name" value="Methyltransferase_Class_B"/>
</dbReference>
<dbReference type="Pfam" id="PF04055">
    <property type="entry name" value="Radical_SAM"/>
    <property type="match status" value="1"/>
</dbReference>
<evidence type="ECO:0000256" key="7">
    <source>
        <dbReference type="ARBA" id="ARBA00023014"/>
    </source>
</evidence>
<keyword evidence="6" id="KW-0408">Iron</keyword>
<reference evidence="11 13" key="3">
    <citation type="submission" date="2017-07" db="EMBL/GenBank/DDBJ databases">
        <title>Prevalence of linear plasmids in Cutibacterium (Propionibacterium) acnes isolates obtained from prostatic tissue.</title>
        <authorList>
            <person name="Davidsson S."/>
            <person name="Carlsson J."/>
            <person name="Molling P."/>
            <person name="Andren O."/>
            <person name="Andersson S.-O."/>
            <person name="Brzuszkiewicz E."/>
            <person name="Poehlein A."/>
            <person name="Al-Zeer M."/>
            <person name="Brinkmann V."/>
            <person name="Scavenius C."/>
            <person name="Nazipi S."/>
            <person name="Soderquist B."/>
            <person name="Bruggemann H."/>
        </authorList>
    </citation>
    <scope>NUCLEOTIDE SEQUENCE [LARGE SCALE GENOMIC DNA]</scope>
    <source>
        <strain evidence="11 13">DSM 753</strain>
    </source>
</reference>
<dbReference type="Gene3D" id="3.20.20.70">
    <property type="entry name" value="Aldolase class I"/>
    <property type="match status" value="1"/>
</dbReference>
<dbReference type="PROSITE" id="PS51918">
    <property type="entry name" value="RADICAL_SAM"/>
    <property type="match status" value="1"/>
</dbReference>
<organism evidence="10 12">
    <name type="scientific">[Clostridium] leptum DSM 753</name>
    <dbReference type="NCBI Taxonomy" id="428125"/>
    <lineage>
        <taxon>Bacteria</taxon>
        <taxon>Bacillati</taxon>
        <taxon>Bacillota</taxon>
        <taxon>Clostridia</taxon>
        <taxon>Eubacteriales</taxon>
        <taxon>Oscillospiraceae</taxon>
        <taxon>Oscillospiraceae incertae sedis</taxon>
    </lineage>
</organism>
<dbReference type="EMBL" id="ABCB02000019">
    <property type="protein sequence ID" value="EDO61058.1"/>
    <property type="molecule type" value="Genomic_DNA"/>
</dbReference>
<proteinExistence type="predicted"/>
<dbReference type="SFLD" id="SFLDG01123">
    <property type="entry name" value="methyltransferase_(Class_B)"/>
    <property type="match status" value="1"/>
</dbReference>
<dbReference type="InterPro" id="IPR006158">
    <property type="entry name" value="Cobalamin-bd"/>
</dbReference>
<evidence type="ECO:0000256" key="4">
    <source>
        <dbReference type="ARBA" id="ARBA00022691"/>
    </source>
</evidence>
<dbReference type="HOGENOM" id="CLU_021572_5_1_9"/>
<dbReference type="SFLD" id="SFLDS00029">
    <property type="entry name" value="Radical_SAM"/>
    <property type="match status" value="1"/>
</dbReference>
<dbReference type="PANTHER" id="PTHR43409:SF7">
    <property type="entry name" value="BLL1977 PROTEIN"/>
    <property type="match status" value="1"/>
</dbReference>
<dbReference type="PROSITE" id="PS51332">
    <property type="entry name" value="B12_BINDING"/>
    <property type="match status" value="1"/>
</dbReference>
<dbReference type="GO" id="GO:0051539">
    <property type="term" value="F:4 iron, 4 sulfur cluster binding"/>
    <property type="evidence" value="ECO:0007669"/>
    <property type="project" value="UniProtKB-KW"/>
</dbReference>
<dbReference type="InterPro" id="IPR058240">
    <property type="entry name" value="rSAM_sf"/>
</dbReference>